<dbReference type="GO" id="GO:0051377">
    <property type="term" value="F:mannose-ethanolamine phosphotransferase activity"/>
    <property type="evidence" value="ECO:0007669"/>
    <property type="project" value="InterPro"/>
</dbReference>
<keyword evidence="13" id="KW-1185">Reference proteome</keyword>
<feature type="transmembrane region" description="Helical" evidence="11">
    <location>
        <begin position="558"/>
        <end position="576"/>
    </location>
</feature>
<dbReference type="CDD" id="cd16023">
    <property type="entry name" value="GPI_EPT_3"/>
    <property type="match status" value="1"/>
</dbReference>
<dbReference type="Pfam" id="PF01663">
    <property type="entry name" value="Phosphodiest"/>
    <property type="match status" value="1"/>
</dbReference>
<feature type="transmembrane region" description="Helical" evidence="11">
    <location>
        <begin position="735"/>
        <end position="760"/>
    </location>
</feature>
<dbReference type="UniPathway" id="UPA00196"/>
<keyword evidence="7" id="KW-0256">Endoplasmic reticulum</keyword>
<dbReference type="InterPro" id="IPR002591">
    <property type="entry name" value="Phosphodiest/P_Trfase"/>
</dbReference>
<evidence type="ECO:0000256" key="7">
    <source>
        <dbReference type="ARBA" id="ARBA00022824"/>
    </source>
</evidence>
<dbReference type="InterPro" id="IPR017850">
    <property type="entry name" value="Alkaline_phosphatase_core_sf"/>
</dbReference>
<feature type="transmembrane region" description="Helical" evidence="11">
    <location>
        <begin position="704"/>
        <end position="723"/>
    </location>
</feature>
<evidence type="ECO:0000313" key="13">
    <source>
        <dbReference type="Proteomes" id="UP000054279"/>
    </source>
</evidence>
<evidence type="ECO:0000256" key="10">
    <source>
        <dbReference type="ARBA" id="ARBA00023180"/>
    </source>
</evidence>
<dbReference type="InterPro" id="IPR037675">
    <property type="entry name" value="PIG-O_N"/>
</dbReference>
<evidence type="ECO:0000256" key="5">
    <source>
        <dbReference type="ARBA" id="ARBA00022679"/>
    </source>
</evidence>
<feature type="transmembrane region" description="Helical" evidence="11">
    <location>
        <begin position="475"/>
        <end position="493"/>
    </location>
</feature>
<feature type="transmembrane region" description="Helical" evidence="11">
    <location>
        <begin position="627"/>
        <end position="644"/>
    </location>
</feature>
<comment type="subcellular location">
    <subcellularLocation>
        <location evidence="1">Endoplasmic reticulum membrane</location>
        <topology evidence="1">Multi-pass membrane protein</topology>
    </subcellularLocation>
</comment>
<dbReference type="Proteomes" id="UP000054279">
    <property type="component" value="Unassembled WGS sequence"/>
</dbReference>
<proteinExistence type="inferred from homology"/>
<feature type="transmembrane region" description="Helical" evidence="11">
    <location>
        <begin position="844"/>
        <end position="867"/>
    </location>
</feature>
<evidence type="ECO:0000256" key="4">
    <source>
        <dbReference type="ARBA" id="ARBA00022502"/>
    </source>
</evidence>
<keyword evidence="10" id="KW-0325">Glycoprotein</keyword>
<protein>
    <submittedName>
        <fullName evidence="12">Uncharacterized protein</fullName>
    </submittedName>
</protein>
<dbReference type="HOGENOM" id="CLU_004298_1_1_1"/>
<feature type="transmembrane region" description="Helical" evidence="11">
    <location>
        <begin position="766"/>
        <end position="786"/>
    </location>
</feature>
<evidence type="ECO:0000256" key="9">
    <source>
        <dbReference type="ARBA" id="ARBA00023136"/>
    </source>
</evidence>
<dbReference type="PANTHER" id="PTHR23071">
    <property type="entry name" value="PHOSPHATIDYLINOSITOL GLYCAN"/>
    <property type="match status" value="1"/>
</dbReference>
<keyword evidence="6 11" id="KW-0812">Transmembrane</keyword>
<keyword evidence="5" id="KW-0808">Transferase</keyword>
<feature type="transmembrane region" description="Helical" evidence="11">
    <location>
        <begin position="932"/>
        <end position="954"/>
    </location>
</feature>
<accession>A0A0C9V4J9</accession>
<reference evidence="12 13" key="1">
    <citation type="submission" date="2014-06" db="EMBL/GenBank/DDBJ databases">
        <title>Evolutionary Origins and Diversification of the Mycorrhizal Mutualists.</title>
        <authorList>
            <consortium name="DOE Joint Genome Institute"/>
            <consortium name="Mycorrhizal Genomics Consortium"/>
            <person name="Kohler A."/>
            <person name="Kuo A."/>
            <person name="Nagy L.G."/>
            <person name="Floudas D."/>
            <person name="Copeland A."/>
            <person name="Barry K.W."/>
            <person name="Cichocki N."/>
            <person name="Veneault-Fourrey C."/>
            <person name="LaButti K."/>
            <person name="Lindquist E.A."/>
            <person name="Lipzen A."/>
            <person name="Lundell T."/>
            <person name="Morin E."/>
            <person name="Murat C."/>
            <person name="Riley R."/>
            <person name="Ohm R."/>
            <person name="Sun H."/>
            <person name="Tunlid A."/>
            <person name="Henrissat B."/>
            <person name="Grigoriev I.V."/>
            <person name="Hibbett D.S."/>
            <person name="Martin F."/>
        </authorList>
    </citation>
    <scope>NUCLEOTIDE SEQUENCE [LARGE SCALE GENOMIC DNA]</scope>
    <source>
        <strain evidence="12 13">SS14</strain>
    </source>
</reference>
<keyword evidence="8 11" id="KW-1133">Transmembrane helix</keyword>
<dbReference type="EMBL" id="KN837228">
    <property type="protein sequence ID" value="KIJ32341.1"/>
    <property type="molecule type" value="Genomic_DNA"/>
</dbReference>
<dbReference type="Gene3D" id="3.40.720.10">
    <property type="entry name" value="Alkaline Phosphatase, subunit A"/>
    <property type="match status" value="1"/>
</dbReference>
<comment type="pathway">
    <text evidence="2">Glycolipid biosynthesis; glycosylphosphatidylinositol-anchor biosynthesis.</text>
</comment>
<dbReference type="GO" id="GO:0006506">
    <property type="term" value="P:GPI anchor biosynthetic process"/>
    <property type="evidence" value="ECO:0007669"/>
    <property type="project" value="UniProtKB-UniPathway"/>
</dbReference>
<dbReference type="AlphaFoldDB" id="A0A0C9V4J9"/>
<evidence type="ECO:0000256" key="6">
    <source>
        <dbReference type="ARBA" id="ARBA00022692"/>
    </source>
</evidence>
<evidence type="ECO:0000256" key="3">
    <source>
        <dbReference type="ARBA" id="ARBA00008695"/>
    </source>
</evidence>
<dbReference type="OrthoDB" id="272139at2759"/>
<feature type="transmembrane region" description="Helical" evidence="11">
    <location>
        <begin position="807"/>
        <end position="832"/>
    </location>
</feature>
<organism evidence="12 13">
    <name type="scientific">Sphaerobolus stellatus (strain SS14)</name>
    <dbReference type="NCBI Taxonomy" id="990650"/>
    <lineage>
        <taxon>Eukaryota</taxon>
        <taxon>Fungi</taxon>
        <taxon>Dikarya</taxon>
        <taxon>Basidiomycota</taxon>
        <taxon>Agaricomycotina</taxon>
        <taxon>Agaricomycetes</taxon>
        <taxon>Phallomycetidae</taxon>
        <taxon>Geastrales</taxon>
        <taxon>Sphaerobolaceae</taxon>
        <taxon>Sphaerobolus</taxon>
    </lineage>
</organism>
<feature type="transmembrane region" description="Helical" evidence="11">
    <location>
        <begin position="535"/>
        <end position="552"/>
    </location>
</feature>
<feature type="transmembrane region" description="Helical" evidence="11">
    <location>
        <begin position="966"/>
        <end position="990"/>
    </location>
</feature>
<feature type="transmembrane region" description="Helical" evidence="11">
    <location>
        <begin position="588"/>
        <end position="607"/>
    </location>
</feature>
<keyword evidence="9 11" id="KW-0472">Membrane</keyword>
<dbReference type="SUPFAM" id="SSF53649">
    <property type="entry name" value="Alkaline phosphatase-like"/>
    <property type="match status" value="1"/>
</dbReference>
<dbReference type="GO" id="GO:0005789">
    <property type="term" value="C:endoplasmic reticulum membrane"/>
    <property type="evidence" value="ECO:0007669"/>
    <property type="project" value="UniProtKB-SubCell"/>
</dbReference>
<gene>
    <name evidence="12" type="ORF">M422DRAFT_234163</name>
</gene>
<comment type="similarity">
    <text evidence="3">Belongs to the PIGG/PIGN/PIGO family. PIGO subfamily.</text>
</comment>
<dbReference type="PANTHER" id="PTHR23071:SF1">
    <property type="entry name" value="GPI ETHANOLAMINE PHOSPHATE TRANSFERASE 3"/>
    <property type="match status" value="1"/>
</dbReference>
<evidence type="ECO:0000313" key="12">
    <source>
        <dbReference type="EMBL" id="KIJ32341.1"/>
    </source>
</evidence>
<name>A0A0C9V4J9_SPHS4</name>
<evidence type="ECO:0000256" key="1">
    <source>
        <dbReference type="ARBA" id="ARBA00004477"/>
    </source>
</evidence>
<evidence type="ECO:0000256" key="2">
    <source>
        <dbReference type="ARBA" id="ARBA00004687"/>
    </source>
</evidence>
<dbReference type="InterPro" id="IPR039524">
    <property type="entry name" value="PIGO/GPI13"/>
</dbReference>
<keyword evidence="4" id="KW-0337">GPI-anchor biosynthesis</keyword>
<sequence>MKSAIWLAFSILLYALILHGASLYLFTRGFLLTRLSLTNISTCETCTLPPVHSKLVFLIIDALRFDFISPQPAVEPSPYYHHVLSLPAELTAEDPTRSFIFNTFVDPPTTTLQRIKGITTGSLPTFVDMGSNFAASQISEDSLVLQVEKAGKKARKVAFMGDDTWTAVYPTSLSGNLSFPFDSFNVEDLHSVDEGVIANLLPLLQKNRTSEWDLLIGHFLGVDHVGHRLGPSHPAMKAKLTQMNEVLATVVDGLDDDTLLVVIGDHGMDRKGDHGGDSEHETSASTWIYSKSKPLSSKEITIPLELAPYTTFPGAPVEHRIIQQIDLLPTLSLLLGLPIPFNNLGTVIPELFVRKDGNLLEQALHLNARQIRSYLEAYRDSTSGGELDTVWDDIQRTWSNINHVQRKDSLLALYAFTRLALESCRSLWARFNVILMSIGLVALVLSMFTTWSLYDASGRGLKYWQANGWPIVTRVVLSSLAGAALTSLVWTTVPATRQIMGLPESVLTGFTFGSTLTVIMSTIRRPSITWKVPMSAVILVIHAVSFLSNSFTFWEDRIINFLLITSIVPFFATAFSTPQAPPHLRNRIFGFSALFALCVRLASISTVCREEQHPYCHVTFYASSTLPSPPILVLLACIPMALLLPRVLKRFLAISASDKGPAPPILSWGFRIMLLAATGCWVMEWFESSHGAGQSLLRAARTEVARYAVGLTILAGTLIWWFAPLCLEQVQSSGSFALFGFANSYGSSFLLLLLISYSIVNMTLQLTGQLTFAFCLIALFALLELLDSVRDLKQASKSPAETTGSTSGLLGVVPSIAFSEVVPVALLSLLAFYSTGHQATMQTIQWKTAFLLTPTLVYPFSPILVALNFFGPQLFFSMAIPTLAVWKASPIATFATLVADSNGTKAHPASSSKAPEVSISTAPYALLSSLRAAFGMSVYFSALLVSTAVTAAFLRRHLMVWKVFAPRFMAAGASILVVDLGLLLGVAVAAGRTIDKVNAYFQPILQRDRATSGSSRS</sequence>
<feature type="transmembrane region" description="Helical" evidence="11">
    <location>
        <begin position="433"/>
        <end position="454"/>
    </location>
</feature>
<evidence type="ECO:0000256" key="11">
    <source>
        <dbReference type="SAM" id="Phobius"/>
    </source>
</evidence>
<evidence type="ECO:0000256" key="8">
    <source>
        <dbReference type="ARBA" id="ARBA00022989"/>
    </source>
</evidence>